<keyword evidence="1" id="KW-0812">Transmembrane</keyword>
<comment type="caution">
    <text evidence="2">The sequence shown here is derived from an EMBL/GenBank/DDBJ whole genome shotgun (WGS) entry which is preliminary data.</text>
</comment>
<sequence>MLKGCGLSLLLLAVIAGGYMVAFDQVFQRPEGLIFGGISGLITFFCIGALTNAWTAWSDLSLISKAEFGLQLEDGRKVAVAGRIRAEGEALKAPFSGTECVICEYDVARPEVEPSNNDSENTASDFAGFLMTPCKIETSWGEVRLLGFPMIDDAVVDNCLNTSEMRAAREFLLSTEFEDRSGVKIVSVLSVFSEVWSDDDGRVTKHMRLTKKPIDQIIPPDTEESAKNYREVMGDDEDFDDLDDETLNEGAFLFNTLPKLIEKRVEPGEKVVVFGIYNEARRGLMPRRGSTYVNRLKRGTAEEVAAKLRSSVLGNVIGGLVVLAILHGVIAFAVMNLAKEKENVPPVDNDVRLMLPSEQQLA</sequence>
<protein>
    <submittedName>
        <fullName evidence="2">Uncharacterized protein</fullName>
    </submittedName>
</protein>
<name>A0A2S8FGH4_9BACT</name>
<reference evidence="2 3" key="1">
    <citation type="submission" date="2018-02" db="EMBL/GenBank/DDBJ databases">
        <title>Comparative genomes isolates from brazilian mangrove.</title>
        <authorList>
            <person name="Araujo J.E."/>
            <person name="Taketani R.G."/>
            <person name="Silva M.C.P."/>
            <person name="Loureco M.V."/>
            <person name="Andreote F.D."/>
        </authorList>
    </citation>
    <scope>NUCLEOTIDE SEQUENCE [LARGE SCALE GENOMIC DNA]</scope>
    <source>
        <strain evidence="2 3">HEX-2 MGV</strain>
    </source>
</reference>
<evidence type="ECO:0000313" key="3">
    <source>
        <dbReference type="Proteomes" id="UP000240009"/>
    </source>
</evidence>
<dbReference type="Proteomes" id="UP000240009">
    <property type="component" value="Unassembled WGS sequence"/>
</dbReference>
<keyword evidence="1" id="KW-1133">Transmembrane helix</keyword>
<keyword evidence="1" id="KW-0472">Membrane</keyword>
<accession>A0A2S8FGH4</accession>
<proteinExistence type="predicted"/>
<gene>
    <name evidence="2" type="ORF">C5Y96_13075</name>
</gene>
<organism evidence="2 3">
    <name type="scientific">Blastopirellula marina</name>
    <dbReference type="NCBI Taxonomy" id="124"/>
    <lineage>
        <taxon>Bacteria</taxon>
        <taxon>Pseudomonadati</taxon>
        <taxon>Planctomycetota</taxon>
        <taxon>Planctomycetia</taxon>
        <taxon>Pirellulales</taxon>
        <taxon>Pirellulaceae</taxon>
        <taxon>Blastopirellula</taxon>
    </lineage>
</organism>
<evidence type="ECO:0000256" key="1">
    <source>
        <dbReference type="SAM" id="Phobius"/>
    </source>
</evidence>
<feature type="transmembrane region" description="Helical" evidence="1">
    <location>
        <begin position="316"/>
        <end position="338"/>
    </location>
</feature>
<dbReference type="AlphaFoldDB" id="A0A2S8FGH4"/>
<evidence type="ECO:0000313" key="2">
    <source>
        <dbReference type="EMBL" id="PQO31271.1"/>
    </source>
</evidence>
<dbReference type="EMBL" id="PUIA01000037">
    <property type="protein sequence ID" value="PQO31271.1"/>
    <property type="molecule type" value="Genomic_DNA"/>
</dbReference>
<feature type="transmembrane region" description="Helical" evidence="1">
    <location>
        <begin position="32"/>
        <end position="55"/>
    </location>
</feature>